<keyword evidence="5" id="KW-0472">Membrane</keyword>
<dbReference type="PANTHER" id="PTHR21320:SF3">
    <property type="entry name" value="CYTOCHROME C OXIDASE ASSEMBLY PROTEIN COX11, MITOCHONDRIAL-RELATED"/>
    <property type="match status" value="1"/>
</dbReference>
<evidence type="ECO:0000256" key="6">
    <source>
        <dbReference type="SAM" id="SignalP"/>
    </source>
</evidence>
<keyword evidence="3" id="KW-0812">Transmembrane</keyword>
<dbReference type="AlphaFoldDB" id="A0A0G4FUZ4"/>
<evidence type="ECO:0000256" key="4">
    <source>
        <dbReference type="ARBA" id="ARBA00022989"/>
    </source>
</evidence>
<accession>A0A0G4FUZ4</accession>
<reference evidence="7" key="1">
    <citation type="submission" date="2014-11" db="EMBL/GenBank/DDBJ databases">
        <authorList>
            <person name="Otto D Thomas"/>
            <person name="Naeem Raeece"/>
        </authorList>
    </citation>
    <scope>NUCLEOTIDE SEQUENCE</scope>
</reference>
<gene>
    <name evidence="7" type="ORF">Cvel_18776</name>
</gene>
<dbReference type="PANTHER" id="PTHR21320">
    <property type="entry name" value="CYTOCHROME C OXIDASE ASSEMBLY PROTEIN COX11-RELATED"/>
    <property type="match status" value="1"/>
</dbReference>
<comment type="function">
    <text evidence="1">Exerts its effect at some terminal stage of cytochrome c oxidase synthesis, probably by being involved in the insertion of the copper B into subunit I.</text>
</comment>
<evidence type="ECO:0000256" key="2">
    <source>
        <dbReference type="ARBA" id="ARBA00004243"/>
    </source>
</evidence>
<dbReference type="NCBIfam" id="NF003465">
    <property type="entry name" value="PRK05089.1"/>
    <property type="match status" value="1"/>
</dbReference>
<dbReference type="EMBL" id="CDMZ01000635">
    <property type="protein sequence ID" value="CEM18415.1"/>
    <property type="molecule type" value="Genomic_DNA"/>
</dbReference>
<name>A0A0G4FUZ4_9ALVE</name>
<organism evidence="7">
    <name type="scientific">Chromera velia CCMP2878</name>
    <dbReference type="NCBI Taxonomy" id="1169474"/>
    <lineage>
        <taxon>Eukaryota</taxon>
        <taxon>Sar</taxon>
        <taxon>Alveolata</taxon>
        <taxon>Colpodellida</taxon>
        <taxon>Chromeraceae</taxon>
        <taxon>Chromera</taxon>
    </lineage>
</organism>
<evidence type="ECO:0008006" key="8">
    <source>
        <dbReference type="Google" id="ProtNLM"/>
    </source>
</evidence>
<evidence type="ECO:0000256" key="3">
    <source>
        <dbReference type="ARBA" id="ARBA00022692"/>
    </source>
</evidence>
<keyword evidence="6" id="KW-0732">Signal</keyword>
<dbReference type="GO" id="GO:0005507">
    <property type="term" value="F:copper ion binding"/>
    <property type="evidence" value="ECO:0007669"/>
    <property type="project" value="InterPro"/>
</dbReference>
<evidence type="ECO:0000256" key="5">
    <source>
        <dbReference type="ARBA" id="ARBA00023136"/>
    </source>
</evidence>
<evidence type="ECO:0000256" key="1">
    <source>
        <dbReference type="ARBA" id="ARBA00004007"/>
    </source>
</evidence>
<feature type="chain" id="PRO_5005189787" description="Cytochrome c oxidase assembly protein CtaG" evidence="6">
    <location>
        <begin position="22"/>
        <end position="200"/>
    </location>
</feature>
<dbReference type="InterPro" id="IPR023471">
    <property type="entry name" value="CtaG/Cox11_dom_sf"/>
</dbReference>
<comment type="subcellular location">
    <subcellularLocation>
        <location evidence="2">Mitochondrion inner membrane</location>
        <topology evidence="2">Single-pass membrane protein</topology>
        <orientation evidence="2">Intermembrane side</orientation>
    </subcellularLocation>
</comment>
<dbReference type="Pfam" id="PF04442">
    <property type="entry name" value="CtaG_Cox11"/>
    <property type="match status" value="1"/>
</dbReference>
<dbReference type="Gene3D" id="2.60.370.10">
    <property type="entry name" value="Ctag/Cox11"/>
    <property type="match status" value="1"/>
</dbReference>
<dbReference type="GO" id="GO:0005743">
    <property type="term" value="C:mitochondrial inner membrane"/>
    <property type="evidence" value="ECO:0007669"/>
    <property type="project" value="UniProtKB-SubCell"/>
</dbReference>
<dbReference type="InterPro" id="IPR007533">
    <property type="entry name" value="Cyt_c_oxidase_assmbl_CtaG"/>
</dbReference>
<feature type="signal peptide" evidence="6">
    <location>
        <begin position="1"/>
        <end position="21"/>
    </location>
</feature>
<sequence length="200" mass="22849">MSRPIQIAIALLLFSFGLSFASLPLYKVFCQATGFNGTTMVHKDYAPPPEQTSRAAKRLITVEFSATTIGSLMWDFKPCQRKIVVTPGETALAFYKAKNLTHKPVIGMALYNVMPPEVGLYFNKIQCFCFEEQMLNPQEEVDMPVFFFLDPEYADDPRLRYVDKITLSYVFFESNSDIPEQYKQLYQMAMPTSRPPPQPV</sequence>
<dbReference type="VEuPathDB" id="CryptoDB:Cvel_18776"/>
<proteinExistence type="inferred from homology"/>
<dbReference type="PhylomeDB" id="A0A0G4FUZ4"/>
<dbReference type="SUPFAM" id="SSF110111">
    <property type="entry name" value="Ctag/Cox11"/>
    <property type="match status" value="1"/>
</dbReference>
<dbReference type="HAMAP" id="MF_00155">
    <property type="entry name" value="CtaG"/>
    <property type="match status" value="1"/>
</dbReference>
<evidence type="ECO:0000313" key="7">
    <source>
        <dbReference type="EMBL" id="CEM18415.1"/>
    </source>
</evidence>
<keyword evidence="4" id="KW-1133">Transmembrane helix</keyword>
<dbReference type="PIRSF" id="PIRSF005413">
    <property type="entry name" value="COX11"/>
    <property type="match status" value="1"/>
</dbReference>
<protein>
    <recommendedName>
        <fullName evidence="8">Cytochrome c oxidase assembly protein CtaG</fullName>
    </recommendedName>
</protein>
<dbReference type="FunFam" id="2.60.370.10:FF:000001">
    <property type="entry name" value="COX11 cytochrome c oxidase assembly homolog"/>
    <property type="match status" value="1"/>
</dbReference>